<accession>A0A643C5F1</accession>
<keyword evidence="1" id="KW-0472">Membrane</keyword>
<evidence type="ECO:0000313" key="2">
    <source>
        <dbReference type="EMBL" id="KAB0395178.1"/>
    </source>
</evidence>
<reference evidence="2 3" key="1">
    <citation type="journal article" date="2019" name="PLoS ONE">
        <title>Genomic analyses reveal an absence of contemporary introgressive admixture between fin whales and blue whales, despite known hybrids.</title>
        <authorList>
            <person name="Westbury M.V."/>
            <person name="Petersen B."/>
            <person name="Lorenzen E.D."/>
        </authorList>
    </citation>
    <scope>NUCLEOTIDE SEQUENCE [LARGE SCALE GENOMIC DNA]</scope>
    <source>
        <strain evidence="2">FinWhale-01</strain>
    </source>
</reference>
<evidence type="ECO:0000313" key="3">
    <source>
        <dbReference type="Proteomes" id="UP000437017"/>
    </source>
</evidence>
<evidence type="ECO:0000256" key="1">
    <source>
        <dbReference type="SAM" id="Phobius"/>
    </source>
</evidence>
<dbReference type="Pfam" id="PF00429">
    <property type="entry name" value="TLV_coat"/>
    <property type="match status" value="1"/>
</dbReference>
<comment type="caution">
    <text evidence="2">The sequence shown here is derived from an EMBL/GenBank/DDBJ whole genome shotgun (WGS) entry which is preliminary data.</text>
</comment>
<dbReference type="EMBL" id="SGJD01002563">
    <property type="protein sequence ID" value="KAB0395178.1"/>
    <property type="molecule type" value="Genomic_DNA"/>
</dbReference>
<proteinExistence type="predicted"/>
<gene>
    <name evidence="2" type="ORF">E2I00_007516</name>
</gene>
<keyword evidence="3" id="KW-1185">Reference proteome</keyword>
<dbReference type="OrthoDB" id="10575054at2759"/>
<feature type="transmembrane region" description="Helical" evidence="1">
    <location>
        <begin position="31"/>
        <end position="56"/>
    </location>
</feature>
<keyword evidence="1" id="KW-1133">Transmembrane helix</keyword>
<protein>
    <submittedName>
        <fullName evidence="2">Uncharacterized protein</fullName>
    </submittedName>
</protein>
<keyword evidence="1" id="KW-0812">Transmembrane</keyword>
<organism evidence="2 3">
    <name type="scientific">Balaenoptera physalus</name>
    <name type="common">Fin whale</name>
    <name type="synonym">Balaena physalus</name>
    <dbReference type="NCBI Taxonomy" id="9770"/>
    <lineage>
        <taxon>Eukaryota</taxon>
        <taxon>Metazoa</taxon>
        <taxon>Chordata</taxon>
        <taxon>Craniata</taxon>
        <taxon>Vertebrata</taxon>
        <taxon>Euteleostomi</taxon>
        <taxon>Mammalia</taxon>
        <taxon>Eutheria</taxon>
        <taxon>Laurasiatheria</taxon>
        <taxon>Artiodactyla</taxon>
        <taxon>Whippomorpha</taxon>
        <taxon>Cetacea</taxon>
        <taxon>Mysticeti</taxon>
        <taxon>Balaenopteridae</taxon>
        <taxon>Balaenoptera</taxon>
    </lineage>
</organism>
<sequence length="110" mass="12392">MVTPYNQRSDPNTIWSSIKSTLPSLTRFLPLLGPVMAILLLLFGPCLFNHLVEFVFSRLQQFHVKMMAMRGFLPILPSDLKQAVLPLSSLDQASRDFYSLTGRVDAPTQP</sequence>
<dbReference type="AlphaFoldDB" id="A0A643C5F1"/>
<dbReference type="InterPro" id="IPR018154">
    <property type="entry name" value="TLV/ENV_coat_polyprotein"/>
</dbReference>
<dbReference type="Proteomes" id="UP000437017">
    <property type="component" value="Unassembled WGS sequence"/>
</dbReference>
<name>A0A643C5F1_BALPH</name>